<gene>
    <name evidence="3" type="ORF">V5N11_033264</name>
</gene>
<dbReference type="GO" id="GO:0003824">
    <property type="term" value="F:catalytic activity"/>
    <property type="evidence" value="ECO:0007669"/>
    <property type="project" value="UniProtKB-KW"/>
</dbReference>
<dbReference type="InterPro" id="IPR043128">
    <property type="entry name" value="Rev_trsase/Diguanyl_cyclase"/>
</dbReference>
<dbReference type="PANTHER" id="PTHR37984:SF5">
    <property type="entry name" value="PROTEIN NYNRIN-LIKE"/>
    <property type="match status" value="1"/>
</dbReference>
<evidence type="ECO:0000313" key="4">
    <source>
        <dbReference type="Proteomes" id="UP001558713"/>
    </source>
</evidence>
<dbReference type="PROSITE" id="PS50878">
    <property type="entry name" value="RT_POL"/>
    <property type="match status" value="1"/>
</dbReference>
<comment type="caution">
    <text evidence="3">The sequence shown here is derived from an EMBL/GenBank/DDBJ whole genome shotgun (WGS) entry which is preliminary data.</text>
</comment>
<dbReference type="Pfam" id="PF00078">
    <property type="entry name" value="RVT_1"/>
    <property type="match status" value="1"/>
</dbReference>
<name>A0ABD1ACV2_CARAN</name>
<dbReference type="PANTHER" id="PTHR37984">
    <property type="entry name" value="PROTEIN CBG26694"/>
    <property type="match status" value="1"/>
</dbReference>
<sequence>MPFGLKKVGATYQRLVNKMFDEQLGKTMEVYIDDMLVKYLKESMHIQHLDQYFKILNEFGMKLNPVKCTFDVPSGEFLGYIVTHRDSEANPNQTNAFLTMPLLHNFKEVQRLIGRIAALNRFISRSTKKCLPFYQLLKRNKQFAWSDECKEAFKQFKVYLTTPPVLSKPDTKKRLYLYISVSQHAVSGVIVREDRGDKWLIYYISKNLTGPETHYTMMEKLALAVVVFARKLRPYFQSHPIEVLT</sequence>
<evidence type="ECO:0000259" key="2">
    <source>
        <dbReference type="PROSITE" id="PS50878"/>
    </source>
</evidence>
<dbReference type="Pfam" id="PF17919">
    <property type="entry name" value="RT_RNaseH_2"/>
    <property type="match status" value="1"/>
</dbReference>
<dbReference type="InterPro" id="IPR050951">
    <property type="entry name" value="Retrovirus_Pol_polyprotein"/>
</dbReference>
<feature type="domain" description="Reverse transcriptase" evidence="2">
    <location>
        <begin position="1"/>
        <end position="82"/>
    </location>
</feature>
<dbReference type="InterPro" id="IPR043502">
    <property type="entry name" value="DNA/RNA_pol_sf"/>
</dbReference>
<dbReference type="AlphaFoldDB" id="A0ABD1ACV2"/>
<protein>
    <submittedName>
        <fullName evidence="3">Mitochondrial protein</fullName>
    </submittedName>
</protein>
<organism evidence="3 4">
    <name type="scientific">Cardamine amara subsp. amara</name>
    <dbReference type="NCBI Taxonomy" id="228776"/>
    <lineage>
        <taxon>Eukaryota</taxon>
        <taxon>Viridiplantae</taxon>
        <taxon>Streptophyta</taxon>
        <taxon>Embryophyta</taxon>
        <taxon>Tracheophyta</taxon>
        <taxon>Spermatophyta</taxon>
        <taxon>Magnoliopsida</taxon>
        <taxon>eudicotyledons</taxon>
        <taxon>Gunneridae</taxon>
        <taxon>Pentapetalae</taxon>
        <taxon>rosids</taxon>
        <taxon>malvids</taxon>
        <taxon>Brassicales</taxon>
        <taxon>Brassicaceae</taxon>
        <taxon>Cardamineae</taxon>
        <taxon>Cardamine</taxon>
    </lineage>
</organism>
<proteinExistence type="predicted"/>
<reference evidence="3 4" key="1">
    <citation type="submission" date="2024-04" db="EMBL/GenBank/DDBJ databases">
        <title>Genome assembly C_amara_ONT_v2.</title>
        <authorList>
            <person name="Yant L."/>
            <person name="Moore C."/>
            <person name="Slenker M."/>
        </authorList>
    </citation>
    <scope>NUCLEOTIDE SEQUENCE [LARGE SCALE GENOMIC DNA]</scope>
    <source>
        <tissue evidence="3">Leaf</tissue>
    </source>
</reference>
<evidence type="ECO:0000256" key="1">
    <source>
        <dbReference type="ARBA" id="ARBA00023268"/>
    </source>
</evidence>
<dbReference type="InterPro" id="IPR041577">
    <property type="entry name" value="RT_RNaseH_2"/>
</dbReference>
<accession>A0ABD1ACV2</accession>
<dbReference type="Proteomes" id="UP001558713">
    <property type="component" value="Unassembled WGS sequence"/>
</dbReference>
<dbReference type="Gene3D" id="3.30.70.270">
    <property type="match status" value="2"/>
</dbReference>
<dbReference type="Gene3D" id="3.10.20.370">
    <property type="match status" value="1"/>
</dbReference>
<dbReference type="InterPro" id="IPR000477">
    <property type="entry name" value="RT_dom"/>
</dbReference>
<keyword evidence="1" id="KW-0511">Multifunctional enzyme</keyword>
<dbReference type="EMBL" id="JBANAX010000529">
    <property type="protein sequence ID" value="KAL1204628.1"/>
    <property type="molecule type" value="Genomic_DNA"/>
</dbReference>
<dbReference type="CDD" id="cd01647">
    <property type="entry name" value="RT_LTR"/>
    <property type="match status" value="1"/>
</dbReference>
<evidence type="ECO:0000313" key="3">
    <source>
        <dbReference type="EMBL" id="KAL1204628.1"/>
    </source>
</evidence>
<dbReference type="SUPFAM" id="SSF56672">
    <property type="entry name" value="DNA/RNA polymerases"/>
    <property type="match status" value="1"/>
</dbReference>
<keyword evidence="4" id="KW-1185">Reference proteome</keyword>